<feature type="region of interest" description="Disordered" evidence="1">
    <location>
        <begin position="1"/>
        <end position="102"/>
    </location>
</feature>
<reference evidence="2" key="1">
    <citation type="submission" date="2021-02" db="EMBL/GenBank/DDBJ databases">
        <title>First Annotated Genome of the Yellow-green Alga Tribonema minus.</title>
        <authorList>
            <person name="Mahan K.M."/>
        </authorList>
    </citation>
    <scope>NUCLEOTIDE SEQUENCE</scope>
    <source>
        <strain evidence="2">UTEX B ZZ1240</strain>
    </source>
</reference>
<dbReference type="Proteomes" id="UP000664859">
    <property type="component" value="Unassembled WGS sequence"/>
</dbReference>
<proteinExistence type="predicted"/>
<evidence type="ECO:0000313" key="2">
    <source>
        <dbReference type="EMBL" id="KAG5180844.1"/>
    </source>
</evidence>
<dbReference type="AlphaFoldDB" id="A0A835Z0T0"/>
<gene>
    <name evidence="2" type="ORF">JKP88DRAFT_349414</name>
</gene>
<organism evidence="2 3">
    <name type="scientific">Tribonema minus</name>
    <dbReference type="NCBI Taxonomy" id="303371"/>
    <lineage>
        <taxon>Eukaryota</taxon>
        <taxon>Sar</taxon>
        <taxon>Stramenopiles</taxon>
        <taxon>Ochrophyta</taxon>
        <taxon>PX clade</taxon>
        <taxon>Xanthophyceae</taxon>
        <taxon>Tribonematales</taxon>
        <taxon>Tribonemataceae</taxon>
        <taxon>Tribonema</taxon>
    </lineage>
</organism>
<name>A0A835Z0T0_9STRA</name>
<feature type="compositionally biased region" description="Acidic residues" evidence="1">
    <location>
        <begin position="26"/>
        <end position="36"/>
    </location>
</feature>
<sequence>MSVATKAASVLTRQQKRTSPSPPLDQDPDMMDDDSAWADAGMADSYKSSVAASDNGIVSEIDPGDAEAAERERQRGEENMAAEDDNEVRETTSDESSAEEGQELVVEVVRRRFGLEVPPTPIPYMPGLVHEDLKLTKDSLRSGGDALQSFVAAMGWTSALQAVRGAKDEGAWNPVEGQAEQQQQQDVPASPLATVLKTASSQQDGTCSTEQRDMNRSEQLRIEGRKKLDALIETCAATVSGVTLSGAAMRNLYQAALNEDRRLGRLRRKQRAVAAEILKIKEKMRPEQEDEDGIVDRAAGYSPSAAPDMAEEDPYDDLAAAEEFEETAEAPFKPTVDAAAGTGVIDVEVMNATGEMISTNGAAADVRPPVEEDGHELRDDRVNGLQELQDLLGLDHLLLLCRDAVCVREHLSTVPTIYRLYGSCA</sequence>
<evidence type="ECO:0000313" key="3">
    <source>
        <dbReference type="Proteomes" id="UP000664859"/>
    </source>
</evidence>
<evidence type="ECO:0000256" key="1">
    <source>
        <dbReference type="SAM" id="MobiDB-lite"/>
    </source>
</evidence>
<keyword evidence="3" id="KW-1185">Reference proteome</keyword>
<comment type="caution">
    <text evidence="2">The sequence shown here is derived from an EMBL/GenBank/DDBJ whole genome shotgun (WGS) entry which is preliminary data.</text>
</comment>
<dbReference type="EMBL" id="JAFCMP010000357">
    <property type="protein sequence ID" value="KAG5180844.1"/>
    <property type="molecule type" value="Genomic_DNA"/>
</dbReference>
<accession>A0A835Z0T0</accession>
<feature type="compositionally biased region" description="Basic and acidic residues" evidence="1">
    <location>
        <begin position="68"/>
        <end position="78"/>
    </location>
</feature>
<protein>
    <submittedName>
        <fullName evidence="2">Uncharacterized protein</fullName>
    </submittedName>
</protein>